<name>A0A0G0WSK2_9BACT</name>
<dbReference type="SUPFAM" id="SSF46992">
    <property type="entry name" value="Ribosomal protein S20"/>
    <property type="match status" value="1"/>
</dbReference>
<evidence type="ECO:0000256" key="1">
    <source>
        <dbReference type="ARBA" id="ARBA00022730"/>
    </source>
</evidence>
<keyword evidence="3 6" id="KW-0689">Ribosomal protein</keyword>
<dbReference type="HAMAP" id="MF_00500">
    <property type="entry name" value="Ribosomal_bS20"/>
    <property type="match status" value="1"/>
</dbReference>
<comment type="function">
    <text evidence="6">Binds directly to 16S ribosomal RNA.</text>
</comment>
<keyword evidence="1 6" id="KW-0699">rRNA-binding</keyword>
<reference evidence="7 8" key="1">
    <citation type="journal article" date="2015" name="Nature">
        <title>rRNA introns, odd ribosomes, and small enigmatic genomes across a large radiation of phyla.</title>
        <authorList>
            <person name="Brown C.T."/>
            <person name="Hug L.A."/>
            <person name="Thomas B.C."/>
            <person name="Sharon I."/>
            <person name="Castelle C.J."/>
            <person name="Singh A."/>
            <person name="Wilkins M.J."/>
            <person name="Williams K.H."/>
            <person name="Banfield J.F."/>
        </authorList>
    </citation>
    <scope>NUCLEOTIDE SEQUENCE [LARGE SCALE GENOMIC DNA]</scope>
</reference>
<evidence type="ECO:0000256" key="6">
    <source>
        <dbReference type="HAMAP-Rule" id="MF_00500"/>
    </source>
</evidence>
<sequence length="90" mass="10123">MPIKENAKKALRQSLKRVVRNDLVKAEIHSLRVKFRKTLAAGKTEDASVVSRTMAKKLDKAVSKGILKKNTASRIKSRTVLKLNIQNKKV</sequence>
<dbReference type="InterPro" id="IPR036510">
    <property type="entry name" value="Ribosomal_bS20_sf"/>
</dbReference>
<dbReference type="GO" id="GO:0005840">
    <property type="term" value="C:ribosome"/>
    <property type="evidence" value="ECO:0007669"/>
    <property type="project" value="UniProtKB-KW"/>
</dbReference>
<evidence type="ECO:0000313" key="8">
    <source>
        <dbReference type="Proteomes" id="UP000034616"/>
    </source>
</evidence>
<dbReference type="GO" id="GO:0006412">
    <property type="term" value="P:translation"/>
    <property type="evidence" value="ECO:0007669"/>
    <property type="project" value="UniProtKB-UniRule"/>
</dbReference>
<gene>
    <name evidence="6" type="primary">rpsT</name>
    <name evidence="7" type="ORF">UU35_C0003G0057</name>
</gene>
<dbReference type="Pfam" id="PF01649">
    <property type="entry name" value="Ribosomal_S20p"/>
    <property type="match status" value="1"/>
</dbReference>
<organism evidence="7 8">
    <name type="scientific">Candidatus Uhrbacteria bacterium GW2011_GWC2_41_11</name>
    <dbReference type="NCBI Taxonomy" id="1618985"/>
    <lineage>
        <taxon>Bacteria</taxon>
        <taxon>Candidatus Uhriibacteriota</taxon>
    </lineage>
</organism>
<dbReference type="GO" id="GO:0003735">
    <property type="term" value="F:structural constituent of ribosome"/>
    <property type="evidence" value="ECO:0007669"/>
    <property type="project" value="InterPro"/>
</dbReference>
<dbReference type="AlphaFoldDB" id="A0A0G0WSK2"/>
<evidence type="ECO:0000256" key="2">
    <source>
        <dbReference type="ARBA" id="ARBA00022884"/>
    </source>
</evidence>
<evidence type="ECO:0000256" key="5">
    <source>
        <dbReference type="ARBA" id="ARBA00035136"/>
    </source>
</evidence>
<comment type="caution">
    <text evidence="7">The sequence shown here is derived from an EMBL/GenBank/DDBJ whole genome shotgun (WGS) entry which is preliminary data.</text>
</comment>
<evidence type="ECO:0000256" key="4">
    <source>
        <dbReference type="ARBA" id="ARBA00023274"/>
    </source>
</evidence>
<dbReference type="InterPro" id="IPR002583">
    <property type="entry name" value="Ribosomal_bS20"/>
</dbReference>
<dbReference type="PATRIC" id="fig|1618985.3.peg.351"/>
<dbReference type="NCBIfam" id="TIGR00029">
    <property type="entry name" value="S20"/>
    <property type="match status" value="1"/>
</dbReference>
<dbReference type="Proteomes" id="UP000034616">
    <property type="component" value="Unassembled WGS sequence"/>
</dbReference>
<dbReference type="GO" id="GO:0019843">
    <property type="term" value="F:rRNA binding"/>
    <property type="evidence" value="ECO:0007669"/>
    <property type="project" value="UniProtKB-UniRule"/>
</dbReference>
<dbReference type="GO" id="GO:1990904">
    <property type="term" value="C:ribonucleoprotein complex"/>
    <property type="evidence" value="ECO:0007669"/>
    <property type="project" value="UniProtKB-KW"/>
</dbReference>
<evidence type="ECO:0000256" key="3">
    <source>
        <dbReference type="ARBA" id="ARBA00022980"/>
    </source>
</evidence>
<proteinExistence type="inferred from homology"/>
<keyword evidence="4 6" id="KW-0687">Ribonucleoprotein</keyword>
<comment type="similarity">
    <text evidence="6">Belongs to the bacterial ribosomal protein bS20 family.</text>
</comment>
<dbReference type="EMBL" id="LCAH01000003">
    <property type="protein sequence ID" value="KKR87430.1"/>
    <property type="molecule type" value="Genomic_DNA"/>
</dbReference>
<keyword evidence="2 6" id="KW-0694">RNA-binding</keyword>
<accession>A0A0G0WSK2</accession>
<evidence type="ECO:0000313" key="7">
    <source>
        <dbReference type="EMBL" id="KKR87430.1"/>
    </source>
</evidence>
<protein>
    <recommendedName>
        <fullName evidence="5 6">Small ribosomal subunit protein bS20</fullName>
    </recommendedName>
</protein>
<dbReference type="Gene3D" id="1.20.58.110">
    <property type="entry name" value="Ribosomal protein S20"/>
    <property type="match status" value="1"/>
</dbReference>